<feature type="compositionally biased region" description="Low complexity" evidence="1">
    <location>
        <begin position="28"/>
        <end position="38"/>
    </location>
</feature>
<comment type="caution">
    <text evidence="2">The sequence shown here is derived from an EMBL/GenBank/DDBJ whole genome shotgun (WGS) entry which is preliminary data.</text>
</comment>
<accession>A0A1U7LPL8</accession>
<organism evidence="2 3">
    <name type="scientific">Neolecta irregularis (strain DAH-3)</name>
    <dbReference type="NCBI Taxonomy" id="1198029"/>
    <lineage>
        <taxon>Eukaryota</taxon>
        <taxon>Fungi</taxon>
        <taxon>Dikarya</taxon>
        <taxon>Ascomycota</taxon>
        <taxon>Taphrinomycotina</taxon>
        <taxon>Neolectales</taxon>
        <taxon>Neolectaceae</taxon>
        <taxon>Neolecta</taxon>
    </lineage>
</organism>
<dbReference type="AlphaFoldDB" id="A0A1U7LPL8"/>
<feature type="compositionally biased region" description="Polar residues" evidence="1">
    <location>
        <begin position="39"/>
        <end position="48"/>
    </location>
</feature>
<proteinExistence type="predicted"/>
<name>A0A1U7LPL8_NEOID</name>
<gene>
    <name evidence="2" type="ORF">NEOLI_003057</name>
</gene>
<evidence type="ECO:0000313" key="3">
    <source>
        <dbReference type="Proteomes" id="UP000186594"/>
    </source>
</evidence>
<reference evidence="2 3" key="1">
    <citation type="submission" date="2016-04" db="EMBL/GenBank/DDBJ databases">
        <title>Evolutionary innovation and constraint leading to complex multicellularity in the Ascomycota.</title>
        <authorList>
            <person name="Cisse O."/>
            <person name="Nguyen A."/>
            <person name="Hewitt D.A."/>
            <person name="Jedd G."/>
            <person name="Stajich J.E."/>
        </authorList>
    </citation>
    <scope>NUCLEOTIDE SEQUENCE [LARGE SCALE GENOMIC DNA]</scope>
    <source>
        <strain evidence="2 3">DAH-3</strain>
    </source>
</reference>
<evidence type="ECO:0000313" key="2">
    <source>
        <dbReference type="EMBL" id="OLL24597.1"/>
    </source>
</evidence>
<keyword evidence="3" id="KW-1185">Reference proteome</keyword>
<dbReference type="EMBL" id="LXFE01000716">
    <property type="protein sequence ID" value="OLL24597.1"/>
    <property type="molecule type" value="Genomic_DNA"/>
</dbReference>
<protein>
    <submittedName>
        <fullName evidence="2">Uncharacterized protein</fullName>
    </submittedName>
</protein>
<feature type="region of interest" description="Disordered" evidence="1">
    <location>
        <begin position="22"/>
        <end position="49"/>
    </location>
</feature>
<evidence type="ECO:0000256" key="1">
    <source>
        <dbReference type="SAM" id="MobiDB-lite"/>
    </source>
</evidence>
<sequence>MTMHRLVQHRPMIRQTPVVAGATDTHGHQQGVHVGTHHNLSNETTDPSTMDKIKGGMKKMEENITNNPGKVKD</sequence>
<dbReference type="Proteomes" id="UP000186594">
    <property type="component" value="Unassembled WGS sequence"/>
</dbReference>